<organism evidence="2 3">
    <name type="scientific">Meristemomyces frigidus</name>
    <dbReference type="NCBI Taxonomy" id="1508187"/>
    <lineage>
        <taxon>Eukaryota</taxon>
        <taxon>Fungi</taxon>
        <taxon>Dikarya</taxon>
        <taxon>Ascomycota</taxon>
        <taxon>Pezizomycotina</taxon>
        <taxon>Dothideomycetes</taxon>
        <taxon>Dothideomycetidae</taxon>
        <taxon>Mycosphaerellales</taxon>
        <taxon>Teratosphaeriaceae</taxon>
        <taxon>Meristemomyces</taxon>
    </lineage>
</organism>
<evidence type="ECO:0000313" key="3">
    <source>
        <dbReference type="Proteomes" id="UP001310890"/>
    </source>
</evidence>
<dbReference type="EMBL" id="JAVRRL010000221">
    <property type="protein sequence ID" value="KAK5104821.1"/>
    <property type="molecule type" value="Genomic_DNA"/>
</dbReference>
<dbReference type="Proteomes" id="UP001310890">
    <property type="component" value="Unassembled WGS sequence"/>
</dbReference>
<reference evidence="2" key="1">
    <citation type="submission" date="2023-08" db="EMBL/GenBank/DDBJ databases">
        <title>Black Yeasts Isolated from many extreme environments.</title>
        <authorList>
            <person name="Coleine C."/>
            <person name="Stajich J.E."/>
            <person name="Selbmann L."/>
        </authorList>
    </citation>
    <scope>NUCLEOTIDE SEQUENCE</scope>
    <source>
        <strain evidence="2">CCFEE 5401</strain>
    </source>
</reference>
<name>A0AAN7YFR3_9PEZI</name>
<evidence type="ECO:0000256" key="1">
    <source>
        <dbReference type="SAM" id="MobiDB-lite"/>
    </source>
</evidence>
<evidence type="ECO:0000313" key="2">
    <source>
        <dbReference type="EMBL" id="KAK5104821.1"/>
    </source>
</evidence>
<feature type="compositionally biased region" description="Basic and acidic residues" evidence="1">
    <location>
        <begin position="1"/>
        <end position="26"/>
    </location>
</feature>
<dbReference type="AlphaFoldDB" id="A0AAN7YFR3"/>
<feature type="region of interest" description="Disordered" evidence="1">
    <location>
        <begin position="74"/>
        <end position="99"/>
    </location>
</feature>
<protein>
    <submittedName>
        <fullName evidence="2">Uncharacterized protein</fullName>
    </submittedName>
</protein>
<gene>
    <name evidence="2" type="ORF">LTR62_003339</name>
</gene>
<sequence>MSYEDREKARLERATKEADKEAADKAKKAKKAETVLTTTPTADEVAIGKKKCGRRHENGDGADARALEGEAEAAQIGWPQADEGGSSSEPWRAPVARMW</sequence>
<proteinExistence type="predicted"/>
<feature type="region of interest" description="Disordered" evidence="1">
    <location>
        <begin position="1"/>
        <end position="35"/>
    </location>
</feature>
<comment type="caution">
    <text evidence="2">The sequence shown here is derived from an EMBL/GenBank/DDBJ whole genome shotgun (WGS) entry which is preliminary data.</text>
</comment>
<accession>A0AAN7YFR3</accession>